<dbReference type="KEGG" id="bcoh:BC6307_07815"/>
<evidence type="ECO:0000313" key="3">
    <source>
        <dbReference type="Proteomes" id="UP000215224"/>
    </source>
</evidence>
<feature type="transmembrane region" description="Helical" evidence="1">
    <location>
        <begin position="46"/>
        <end position="63"/>
    </location>
</feature>
<keyword evidence="3" id="KW-1185">Reference proteome</keyword>
<name>A0A223KNY0_9BACI</name>
<sequence>MYKKYKKVLLWFFGITTINSLANFLYTPYMSMRHTGELHFEWSSMLAFIVLLINFLLIQRGYYNSFFKLRKR</sequence>
<gene>
    <name evidence="2" type="ORF">BC6307_07815</name>
</gene>
<protein>
    <submittedName>
        <fullName evidence="2">Uncharacterized protein</fullName>
    </submittedName>
</protein>
<keyword evidence="1" id="KW-0812">Transmembrane</keyword>
<keyword evidence="1" id="KW-0472">Membrane</keyword>
<keyword evidence="1" id="KW-1133">Transmembrane helix</keyword>
<evidence type="ECO:0000256" key="1">
    <source>
        <dbReference type="SAM" id="Phobius"/>
    </source>
</evidence>
<evidence type="ECO:0000313" key="2">
    <source>
        <dbReference type="EMBL" id="AST91191.1"/>
    </source>
</evidence>
<dbReference type="EMBL" id="CP018866">
    <property type="protein sequence ID" value="AST91191.1"/>
    <property type="molecule type" value="Genomic_DNA"/>
</dbReference>
<dbReference type="Proteomes" id="UP000215224">
    <property type="component" value="Chromosome"/>
</dbReference>
<dbReference type="STRING" id="1314751.GCA_001591425_00479"/>
<proteinExistence type="predicted"/>
<organism evidence="2 3">
    <name type="scientific">Sutcliffiella cohnii</name>
    <dbReference type="NCBI Taxonomy" id="33932"/>
    <lineage>
        <taxon>Bacteria</taxon>
        <taxon>Bacillati</taxon>
        <taxon>Bacillota</taxon>
        <taxon>Bacilli</taxon>
        <taxon>Bacillales</taxon>
        <taxon>Bacillaceae</taxon>
        <taxon>Sutcliffiella</taxon>
    </lineage>
</organism>
<reference evidence="2 3" key="1">
    <citation type="submission" date="2016-12" db="EMBL/GenBank/DDBJ databases">
        <title>The whole genome sequencing and assembly of Bacillus cohnii DSM 6307T strain.</title>
        <authorList>
            <person name="Lee Y.-J."/>
            <person name="Yi H."/>
            <person name="Bahn Y.-S."/>
            <person name="Kim J.F."/>
            <person name="Lee D.-W."/>
        </authorList>
    </citation>
    <scope>NUCLEOTIDE SEQUENCE [LARGE SCALE GENOMIC DNA]</scope>
    <source>
        <strain evidence="2 3">DSM 6307</strain>
    </source>
</reference>
<dbReference type="AlphaFoldDB" id="A0A223KNY0"/>
<accession>A0A223KNY0</accession>